<sequence length="399" mass="46692">MKILYLVCLLPLLTVWTCAHGDKSDVDKETSGVDRWDRRDDMSEQHGYHKTGYVRVVGMVTESNKGRHHNDKDDMSMSYREEDNERGRQSERKDWDDRRRGDDKTWEGNDDDGDRRHGSNMREGGYEGHQRRQTKDDESRRGAGRRHSMDVDDEQCAHGRHSRENEYRHSRRRKPMDDGKSGRPNRRYPMGGEDRRRPHGDIQWVTRRIEVHIEDRLGTMKIAEDLTTTILWTMKITGDHTVGKSEEELRRAYIKFFGKIDMMKDSKGSGSWEENPYELAGVVTISFLKMCECDGDDATKLLQKFIAKAEKTHEDDSDVKKMPEIPEVPNFKGNETAKVEFYRRLSMEQKELLFGYDLIQNMCRGAKVFLTESKIFFDKYFPRNNSGIPLDARVIKPKI</sequence>
<reference evidence="3 4" key="1">
    <citation type="submission" date="2024-01" db="EMBL/GenBank/DDBJ databases">
        <title>The genome of the rayed Mediterranean limpet Patella caerulea (Linnaeus, 1758).</title>
        <authorList>
            <person name="Anh-Thu Weber A."/>
            <person name="Halstead-Nussloch G."/>
        </authorList>
    </citation>
    <scope>NUCLEOTIDE SEQUENCE [LARGE SCALE GENOMIC DNA]</scope>
    <source>
        <strain evidence="3">AATW-2023a</strain>
        <tissue evidence="3">Whole specimen</tissue>
    </source>
</reference>
<evidence type="ECO:0000313" key="3">
    <source>
        <dbReference type="EMBL" id="KAK6176798.1"/>
    </source>
</evidence>
<feature type="signal peptide" evidence="2">
    <location>
        <begin position="1"/>
        <end position="21"/>
    </location>
</feature>
<dbReference type="EMBL" id="JAZGQO010000010">
    <property type="protein sequence ID" value="KAK6176798.1"/>
    <property type="molecule type" value="Genomic_DNA"/>
</dbReference>
<protein>
    <submittedName>
        <fullName evidence="3">Uncharacterized protein</fullName>
    </submittedName>
</protein>
<keyword evidence="4" id="KW-1185">Reference proteome</keyword>
<keyword evidence="2" id="KW-0732">Signal</keyword>
<evidence type="ECO:0000256" key="2">
    <source>
        <dbReference type="SAM" id="SignalP"/>
    </source>
</evidence>
<evidence type="ECO:0000256" key="1">
    <source>
        <dbReference type="SAM" id="MobiDB-lite"/>
    </source>
</evidence>
<feature type="compositionally biased region" description="Basic and acidic residues" evidence="1">
    <location>
        <begin position="70"/>
        <end position="117"/>
    </location>
</feature>
<feature type="compositionally biased region" description="Basic and acidic residues" evidence="1">
    <location>
        <begin position="24"/>
        <end position="47"/>
    </location>
</feature>
<gene>
    <name evidence="3" type="ORF">SNE40_015030</name>
</gene>
<name>A0AAN8JMD5_PATCE</name>
<evidence type="ECO:0000313" key="4">
    <source>
        <dbReference type="Proteomes" id="UP001347796"/>
    </source>
</evidence>
<feature type="chain" id="PRO_5042870500" evidence="2">
    <location>
        <begin position="22"/>
        <end position="399"/>
    </location>
</feature>
<dbReference type="Proteomes" id="UP001347796">
    <property type="component" value="Unassembled WGS sequence"/>
</dbReference>
<comment type="caution">
    <text evidence="3">The sequence shown here is derived from an EMBL/GenBank/DDBJ whole genome shotgun (WGS) entry which is preliminary data.</text>
</comment>
<organism evidence="3 4">
    <name type="scientific">Patella caerulea</name>
    <name type="common">Rayed Mediterranean limpet</name>
    <dbReference type="NCBI Taxonomy" id="87958"/>
    <lineage>
        <taxon>Eukaryota</taxon>
        <taxon>Metazoa</taxon>
        <taxon>Spiralia</taxon>
        <taxon>Lophotrochozoa</taxon>
        <taxon>Mollusca</taxon>
        <taxon>Gastropoda</taxon>
        <taxon>Patellogastropoda</taxon>
        <taxon>Patelloidea</taxon>
        <taxon>Patellidae</taxon>
        <taxon>Patella</taxon>
    </lineage>
</organism>
<proteinExistence type="predicted"/>
<dbReference type="AlphaFoldDB" id="A0AAN8JMD5"/>
<feature type="compositionally biased region" description="Basic and acidic residues" evidence="1">
    <location>
        <begin position="124"/>
        <end position="141"/>
    </location>
</feature>
<accession>A0AAN8JMD5</accession>
<feature type="region of interest" description="Disordered" evidence="1">
    <location>
        <begin position="24"/>
        <end position="199"/>
    </location>
</feature>